<evidence type="ECO:0000313" key="1">
    <source>
        <dbReference type="EMBL" id="SVB59358.1"/>
    </source>
</evidence>
<dbReference type="EMBL" id="UINC01048615">
    <property type="protein sequence ID" value="SVB59358.1"/>
    <property type="molecule type" value="Genomic_DNA"/>
</dbReference>
<reference evidence="1" key="1">
    <citation type="submission" date="2018-05" db="EMBL/GenBank/DDBJ databases">
        <authorList>
            <person name="Lanie J.A."/>
            <person name="Ng W.-L."/>
            <person name="Kazmierczak K.M."/>
            <person name="Andrzejewski T.M."/>
            <person name="Davidsen T.M."/>
            <person name="Wayne K.J."/>
            <person name="Tettelin H."/>
            <person name="Glass J.I."/>
            <person name="Rusch D."/>
            <person name="Podicherti R."/>
            <person name="Tsui H.-C.T."/>
            <person name="Winkler M.E."/>
        </authorList>
    </citation>
    <scope>NUCLEOTIDE SEQUENCE</scope>
</reference>
<sequence>MNNIEQYEFDRQGFLVLKDFLTSQEITTLAPIINKLVSHGEEHYTQEPRKQSKWGSNYHFNAENGYHVSGGTKNGETIIIEDFFNSDPAFDCLVNHPKTMAYITKIVQGEIGINNSELRVRYTGNASGSHGGGPTNPKYRYAINDHGIDAMMVRIIYFVQDIDSNQGAFSVVPGTHKTRLPIPYKCPVDEEPGMIGLEVKAGDAILFTENLRHGGLTNQSDQVRKTLHVGYGPAWMMSQNISTMDEVPYIKPETWHRYDQGQRELFQAWLRTEPEYQTS</sequence>
<protein>
    <recommendedName>
        <fullName evidence="2">Phytanoyl-CoA dioxygenase</fullName>
    </recommendedName>
</protein>
<name>A0A382F8I9_9ZZZZ</name>
<evidence type="ECO:0008006" key="2">
    <source>
        <dbReference type="Google" id="ProtNLM"/>
    </source>
</evidence>
<organism evidence="1">
    <name type="scientific">marine metagenome</name>
    <dbReference type="NCBI Taxonomy" id="408172"/>
    <lineage>
        <taxon>unclassified sequences</taxon>
        <taxon>metagenomes</taxon>
        <taxon>ecological metagenomes</taxon>
    </lineage>
</organism>
<dbReference type="SUPFAM" id="SSF51197">
    <property type="entry name" value="Clavaminate synthase-like"/>
    <property type="match status" value="1"/>
</dbReference>
<dbReference type="GO" id="GO:0046872">
    <property type="term" value="F:metal ion binding"/>
    <property type="evidence" value="ECO:0007669"/>
    <property type="project" value="UniProtKB-ARBA"/>
</dbReference>
<dbReference type="PANTHER" id="PTHR20883:SF48">
    <property type="entry name" value="ECTOINE DIOXYGENASE"/>
    <property type="match status" value="1"/>
</dbReference>
<dbReference type="GO" id="GO:0016491">
    <property type="term" value="F:oxidoreductase activity"/>
    <property type="evidence" value="ECO:0007669"/>
    <property type="project" value="UniProtKB-ARBA"/>
</dbReference>
<dbReference type="InterPro" id="IPR008775">
    <property type="entry name" value="Phytyl_CoA_dOase-like"/>
</dbReference>
<dbReference type="Gene3D" id="2.60.120.620">
    <property type="entry name" value="q2cbj1_9rhob like domain"/>
    <property type="match status" value="1"/>
</dbReference>
<dbReference type="PANTHER" id="PTHR20883">
    <property type="entry name" value="PHYTANOYL-COA DIOXYGENASE DOMAIN CONTAINING 1"/>
    <property type="match status" value="1"/>
</dbReference>
<proteinExistence type="predicted"/>
<accession>A0A382F8I9</accession>
<dbReference type="AlphaFoldDB" id="A0A382F8I9"/>
<gene>
    <name evidence="1" type="ORF">METZ01_LOCUS212212</name>
</gene>
<dbReference type="Pfam" id="PF05721">
    <property type="entry name" value="PhyH"/>
    <property type="match status" value="1"/>
</dbReference>